<organism evidence="6 7">
    <name type="scientific">Seleniivibrio woodruffii</name>
    <dbReference type="NCBI Taxonomy" id="1078050"/>
    <lineage>
        <taxon>Bacteria</taxon>
        <taxon>Pseudomonadati</taxon>
        <taxon>Deferribacterota</taxon>
        <taxon>Deferribacteres</taxon>
        <taxon>Deferribacterales</taxon>
        <taxon>Geovibrionaceae</taxon>
        <taxon>Seleniivibrio</taxon>
    </lineage>
</organism>
<feature type="binding site" evidence="4">
    <location>
        <begin position="3"/>
        <end position="7"/>
    </location>
    <ligand>
        <name>ATP</name>
        <dbReference type="ChEBI" id="CHEBI:30616"/>
    </ligand>
</feature>
<dbReference type="PIRSF" id="PIRSF006806">
    <property type="entry name" value="FTHF_cligase"/>
    <property type="match status" value="1"/>
</dbReference>
<dbReference type="SUPFAM" id="SSF100950">
    <property type="entry name" value="NagB/RpiA/CoA transferase-like"/>
    <property type="match status" value="1"/>
</dbReference>
<evidence type="ECO:0000256" key="3">
    <source>
        <dbReference type="ARBA" id="ARBA00022840"/>
    </source>
</evidence>
<dbReference type="InterPro" id="IPR002698">
    <property type="entry name" value="FTHF_cligase"/>
</dbReference>
<dbReference type="GO" id="GO:0030272">
    <property type="term" value="F:5-formyltetrahydrofolate cyclo-ligase activity"/>
    <property type="evidence" value="ECO:0007669"/>
    <property type="project" value="UniProtKB-EC"/>
</dbReference>
<keyword evidence="2 4" id="KW-0547">Nucleotide-binding</keyword>
<dbReference type="Pfam" id="PF01812">
    <property type="entry name" value="5-FTHF_cyc-lig"/>
    <property type="match status" value="1"/>
</dbReference>
<reference evidence="6 7" key="1">
    <citation type="submission" date="2019-03" db="EMBL/GenBank/DDBJ databases">
        <title>Genomic Encyclopedia of Type Strains, Phase IV (KMG-IV): sequencing the most valuable type-strain genomes for metagenomic binning, comparative biology and taxonomic classification.</title>
        <authorList>
            <person name="Goeker M."/>
        </authorList>
    </citation>
    <scope>NUCLEOTIDE SEQUENCE [LARGE SCALE GENOMIC DNA]</scope>
    <source>
        <strain evidence="6 7">DSM 24984</strain>
    </source>
</reference>
<evidence type="ECO:0000256" key="2">
    <source>
        <dbReference type="ARBA" id="ARBA00022741"/>
    </source>
</evidence>
<keyword evidence="3 4" id="KW-0067">ATP-binding</keyword>
<evidence type="ECO:0000256" key="1">
    <source>
        <dbReference type="ARBA" id="ARBA00010638"/>
    </source>
</evidence>
<evidence type="ECO:0000256" key="5">
    <source>
        <dbReference type="RuleBase" id="RU361279"/>
    </source>
</evidence>
<proteinExistence type="inferred from homology"/>
<keyword evidence="7" id="KW-1185">Reference proteome</keyword>
<protein>
    <recommendedName>
        <fullName evidence="5">5-formyltetrahydrofolate cyclo-ligase</fullName>
        <ecNumber evidence="5">6.3.3.2</ecNumber>
    </recommendedName>
</protein>
<dbReference type="InterPro" id="IPR024185">
    <property type="entry name" value="FTHF_cligase-like_sf"/>
</dbReference>
<comment type="catalytic activity">
    <reaction evidence="5">
        <text>(6S)-5-formyl-5,6,7,8-tetrahydrofolate + ATP = (6R)-5,10-methenyltetrahydrofolate + ADP + phosphate</text>
        <dbReference type="Rhea" id="RHEA:10488"/>
        <dbReference type="ChEBI" id="CHEBI:30616"/>
        <dbReference type="ChEBI" id="CHEBI:43474"/>
        <dbReference type="ChEBI" id="CHEBI:57455"/>
        <dbReference type="ChEBI" id="CHEBI:57457"/>
        <dbReference type="ChEBI" id="CHEBI:456216"/>
        <dbReference type="EC" id="6.3.3.2"/>
    </reaction>
</comment>
<keyword evidence="5" id="KW-0460">Magnesium</keyword>
<dbReference type="PANTHER" id="PTHR23407:SF1">
    <property type="entry name" value="5-FORMYLTETRAHYDROFOLATE CYCLO-LIGASE"/>
    <property type="match status" value="1"/>
</dbReference>
<evidence type="ECO:0000256" key="4">
    <source>
        <dbReference type="PIRSR" id="PIRSR006806-1"/>
    </source>
</evidence>
<dbReference type="GO" id="GO:0046872">
    <property type="term" value="F:metal ion binding"/>
    <property type="evidence" value="ECO:0007669"/>
    <property type="project" value="UniProtKB-KW"/>
</dbReference>
<comment type="similarity">
    <text evidence="1 5">Belongs to the 5-formyltetrahydrofolate cyclo-ligase family.</text>
</comment>
<dbReference type="GO" id="GO:0035999">
    <property type="term" value="P:tetrahydrofolate interconversion"/>
    <property type="evidence" value="ECO:0007669"/>
    <property type="project" value="TreeGrafter"/>
</dbReference>
<dbReference type="GO" id="GO:0009396">
    <property type="term" value="P:folic acid-containing compound biosynthetic process"/>
    <property type="evidence" value="ECO:0007669"/>
    <property type="project" value="TreeGrafter"/>
</dbReference>
<dbReference type="Gene3D" id="3.40.50.10420">
    <property type="entry name" value="NagB/RpiA/CoA transferase-like"/>
    <property type="match status" value="1"/>
</dbReference>
<dbReference type="EMBL" id="SMGG01000003">
    <property type="protein sequence ID" value="TCK62568.1"/>
    <property type="molecule type" value="Genomic_DNA"/>
</dbReference>
<dbReference type="EC" id="6.3.3.2" evidence="5"/>
<dbReference type="Proteomes" id="UP000294614">
    <property type="component" value="Unassembled WGS sequence"/>
</dbReference>
<dbReference type="RefSeq" id="WP_132872720.1">
    <property type="nucleotide sequence ID" value="NZ_SMGG01000003.1"/>
</dbReference>
<comment type="caution">
    <text evidence="6">The sequence shown here is derived from an EMBL/GenBank/DDBJ whole genome shotgun (WGS) entry which is preliminary data.</text>
</comment>
<feature type="binding site" evidence="4">
    <location>
        <position position="52"/>
    </location>
    <ligand>
        <name>substrate</name>
    </ligand>
</feature>
<keyword evidence="6" id="KW-0436">Ligase</keyword>
<gene>
    <name evidence="6" type="ORF">C8D98_1097</name>
</gene>
<name>A0A4R1KD47_9BACT</name>
<dbReference type="AlphaFoldDB" id="A0A4R1KD47"/>
<dbReference type="OrthoDB" id="9801938at2"/>
<accession>A0A4R1KD47</accession>
<evidence type="ECO:0000313" key="7">
    <source>
        <dbReference type="Proteomes" id="UP000294614"/>
    </source>
</evidence>
<dbReference type="NCBIfam" id="TIGR02727">
    <property type="entry name" value="MTHFS_bact"/>
    <property type="match status" value="1"/>
</dbReference>
<dbReference type="InterPro" id="IPR037171">
    <property type="entry name" value="NagB/RpiA_transferase-like"/>
</dbReference>
<feature type="binding site" evidence="4">
    <location>
        <begin position="125"/>
        <end position="133"/>
    </location>
    <ligand>
        <name>ATP</name>
        <dbReference type="ChEBI" id="CHEBI:30616"/>
    </ligand>
</feature>
<sequence length="181" mass="20116">MEKAKARSEAIFRRQQLDPEYAEVASLKIAERFLAEFSEFESFLLYADFKNEVGTAKIINALNGMNKAVYLPRIRGGGIELGLYKGENSLICGAYGISEPAECADYDFIDVAAVPGVAFDRRLNRVGWGKGYYDRLLGAGTIRLAVGLAFECQIFDAIDAEPHDIPCDVLVTEKNTYRRNS</sequence>
<evidence type="ECO:0000313" key="6">
    <source>
        <dbReference type="EMBL" id="TCK62568.1"/>
    </source>
</evidence>
<dbReference type="PANTHER" id="PTHR23407">
    <property type="entry name" value="ATPASE INHIBITOR/5-FORMYLTETRAHYDROFOLATE CYCLO-LIGASE"/>
    <property type="match status" value="1"/>
</dbReference>
<dbReference type="GO" id="GO:0005524">
    <property type="term" value="F:ATP binding"/>
    <property type="evidence" value="ECO:0007669"/>
    <property type="project" value="UniProtKB-KW"/>
</dbReference>
<comment type="cofactor">
    <cofactor evidence="5">
        <name>Mg(2+)</name>
        <dbReference type="ChEBI" id="CHEBI:18420"/>
    </cofactor>
</comment>
<keyword evidence="5" id="KW-0479">Metal-binding</keyword>